<dbReference type="GeneID" id="19110697"/>
<dbReference type="OrthoDB" id="9978204at2759"/>
<dbReference type="Proteomes" id="UP000011761">
    <property type="component" value="Unassembled WGS sequence"/>
</dbReference>
<feature type="domain" description="Mnd1 HTH" evidence="2">
    <location>
        <begin position="15"/>
        <end position="74"/>
    </location>
</feature>
<feature type="coiled-coil region" evidence="1">
    <location>
        <begin position="85"/>
        <end position="154"/>
    </location>
</feature>
<name>M2MIW4_BAUPA</name>
<dbReference type="eggNOG" id="KOG3433">
    <property type="taxonomic scope" value="Eukaryota"/>
</dbReference>
<dbReference type="KEGG" id="bcom:BAUCODRAFT_28353"/>
<dbReference type="RefSeq" id="XP_007681338.1">
    <property type="nucleotide sequence ID" value="XM_007683148.1"/>
</dbReference>
<evidence type="ECO:0000256" key="1">
    <source>
        <dbReference type="SAM" id="Coils"/>
    </source>
</evidence>
<evidence type="ECO:0000259" key="2">
    <source>
        <dbReference type="Pfam" id="PF03962"/>
    </source>
</evidence>
<protein>
    <recommendedName>
        <fullName evidence="2">Mnd1 HTH domain-containing protein</fullName>
    </recommendedName>
</protein>
<sequence length="218" mass="24544">MVPKVNCNPVKLASIVTYFQKSRVAHSLKDLEKQLPSVASINGMQVKDYIQALQDDNKINVEKIGSGNWYWSFPSQDKKIREKALDDARSAYDKANAINEDLKIKLAESQAQREDEQDMLDSGGERRETLVATKTGLEAEVKRLQMELSAYSDSDPTELERKAKDLNGFKAVVGQCTDDIYSMEGWFKSIGQSEAVQALRVQLYGDELDAEEGMLREL</sequence>
<dbReference type="AlphaFoldDB" id="M2MIW4"/>
<evidence type="ECO:0000313" key="4">
    <source>
        <dbReference type="Proteomes" id="UP000011761"/>
    </source>
</evidence>
<dbReference type="Pfam" id="PF03962">
    <property type="entry name" value="Mnd1"/>
    <property type="match status" value="1"/>
</dbReference>
<dbReference type="HOGENOM" id="CLU_080628_0_0_1"/>
<keyword evidence="1" id="KW-0175">Coiled coil</keyword>
<organism evidence="3 4">
    <name type="scientific">Baudoinia panamericana (strain UAMH 10762)</name>
    <name type="common">Angels' share fungus</name>
    <name type="synonym">Baudoinia compniacensis (strain UAMH 10762)</name>
    <dbReference type="NCBI Taxonomy" id="717646"/>
    <lineage>
        <taxon>Eukaryota</taxon>
        <taxon>Fungi</taxon>
        <taxon>Dikarya</taxon>
        <taxon>Ascomycota</taxon>
        <taxon>Pezizomycotina</taxon>
        <taxon>Dothideomycetes</taxon>
        <taxon>Dothideomycetidae</taxon>
        <taxon>Mycosphaerellales</taxon>
        <taxon>Teratosphaeriaceae</taxon>
        <taxon>Baudoinia</taxon>
    </lineage>
</organism>
<dbReference type="STRING" id="717646.M2MIW4"/>
<reference evidence="3 4" key="1">
    <citation type="journal article" date="2012" name="PLoS Pathog.">
        <title>Diverse lifestyles and strategies of plant pathogenesis encoded in the genomes of eighteen Dothideomycetes fungi.</title>
        <authorList>
            <person name="Ohm R.A."/>
            <person name="Feau N."/>
            <person name="Henrissat B."/>
            <person name="Schoch C.L."/>
            <person name="Horwitz B.A."/>
            <person name="Barry K.W."/>
            <person name="Condon B.J."/>
            <person name="Copeland A.C."/>
            <person name="Dhillon B."/>
            <person name="Glaser F."/>
            <person name="Hesse C.N."/>
            <person name="Kosti I."/>
            <person name="LaButti K."/>
            <person name="Lindquist E.A."/>
            <person name="Lucas S."/>
            <person name="Salamov A.A."/>
            <person name="Bradshaw R.E."/>
            <person name="Ciuffetti L."/>
            <person name="Hamelin R.C."/>
            <person name="Kema G.H.J."/>
            <person name="Lawrence C."/>
            <person name="Scott J.A."/>
            <person name="Spatafora J.W."/>
            <person name="Turgeon B.G."/>
            <person name="de Wit P.J.G.M."/>
            <person name="Zhong S."/>
            <person name="Goodwin S.B."/>
            <person name="Grigoriev I.V."/>
        </authorList>
    </citation>
    <scope>NUCLEOTIDE SEQUENCE [LARGE SCALE GENOMIC DNA]</scope>
    <source>
        <strain evidence="3 4">UAMH 10762</strain>
    </source>
</reference>
<keyword evidence="4" id="KW-1185">Reference proteome</keyword>
<dbReference type="EMBL" id="KB445564">
    <property type="protein sequence ID" value="EMC91213.1"/>
    <property type="molecule type" value="Genomic_DNA"/>
</dbReference>
<proteinExistence type="predicted"/>
<accession>M2MIW4</accession>
<gene>
    <name evidence="3" type="ORF">BAUCODRAFT_28353</name>
</gene>
<evidence type="ECO:0000313" key="3">
    <source>
        <dbReference type="EMBL" id="EMC91213.1"/>
    </source>
</evidence>
<dbReference type="InterPro" id="IPR040453">
    <property type="entry name" value="Mnd1_HTH"/>
</dbReference>
<dbReference type="OMA" id="VCYWAFP"/>